<organism evidence="6 7">
    <name type="scientific">Marinobacter fuscus</name>
    <dbReference type="NCBI Taxonomy" id="2109942"/>
    <lineage>
        <taxon>Bacteria</taxon>
        <taxon>Pseudomonadati</taxon>
        <taxon>Pseudomonadota</taxon>
        <taxon>Gammaproteobacteria</taxon>
        <taxon>Pseudomonadales</taxon>
        <taxon>Marinobacteraceae</taxon>
        <taxon>Marinobacter</taxon>
    </lineage>
</organism>
<dbReference type="AlphaFoldDB" id="A0A2T1K425"/>
<dbReference type="PROSITE" id="PS51257">
    <property type="entry name" value="PROKAR_LIPOPROTEIN"/>
    <property type="match status" value="1"/>
</dbReference>
<evidence type="ECO:0000259" key="5">
    <source>
        <dbReference type="Pfam" id="PF25275"/>
    </source>
</evidence>
<dbReference type="Pfam" id="PF25275">
    <property type="entry name" value="Golvesin_C"/>
    <property type="match status" value="2"/>
</dbReference>
<keyword evidence="2" id="KW-0964">Secreted</keyword>
<evidence type="ECO:0000256" key="1">
    <source>
        <dbReference type="ARBA" id="ARBA00004613"/>
    </source>
</evidence>
<evidence type="ECO:0000256" key="4">
    <source>
        <dbReference type="ARBA" id="ARBA00022837"/>
    </source>
</evidence>
<accession>A0A2T1K425</accession>
<comment type="subcellular location">
    <subcellularLocation>
        <location evidence="1">Secreted</location>
    </subcellularLocation>
</comment>
<name>A0A2T1K425_9GAMM</name>
<feature type="domain" description="Golvesin/Xly CBD-like" evidence="5">
    <location>
        <begin position="335"/>
        <end position="460"/>
    </location>
</feature>
<dbReference type="InterPro" id="IPR003961">
    <property type="entry name" value="FN3_dom"/>
</dbReference>
<protein>
    <recommendedName>
        <fullName evidence="5">Golvesin/Xly CBD-like domain-containing protein</fullName>
    </recommendedName>
</protein>
<keyword evidence="7" id="KW-1185">Reference proteome</keyword>
<evidence type="ECO:0000313" key="7">
    <source>
        <dbReference type="Proteomes" id="UP000239866"/>
    </source>
</evidence>
<dbReference type="Pfam" id="PF18884">
    <property type="entry name" value="TSP3_bac"/>
    <property type="match status" value="2"/>
</dbReference>
<dbReference type="EMBL" id="PXNP01000109">
    <property type="protein sequence ID" value="PSF04847.1"/>
    <property type="molecule type" value="Genomic_DNA"/>
</dbReference>
<dbReference type="OrthoDB" id="9785394at2"/>
<evidence type="ECO:0000256" key="3">
    <source>
        <dbReference type="ARBA" id="ARBA00022729"/>
    </source>
</evidence>
<dbReference type="RefSeq" id="WP_106765183.1">
    <property type="nucleotide sequence ID" value="NZ_PXNP01000109.1"/>
</dbReference>
<dbReference type="InterPro" id="IPR036116">
    <property type="entry name" value="FN3_sf"/>
</dbReference>
<dbReference type="CDD" id="cd00063">
    <property type="entry name" value="FN3"/>
    <property type="match status" value="1"/>
</dbReference>
<dbReference type="SUPFAM" id="SSF49265">
    <property type="entry name" value="Fibronectin type III"/>
    <property type="match status" value="1"/>
</dbReference>
<dbReference type="InterPro" id="IPR059100">
    <property type="entry name" value="TSP3_bac"/>
</dbReference>
<comment type="caution">
    <text evidence="6">The sequence shown here is derived from an EMBL/GenBank/DDBJ whole genome shotgun (WGS) entry which is preliminary data.</text>
</comment>
<proteinExistence type="predicted"/>
<dbReference type="SUPFAM" id="SSF47473">
    <property type="entry name" value="EF-hand"/>
    <property type="match status" value="1"/>
</dbReference>
<sequence>MNKTKKAVLVFASGSLVAGCSVLQPKVDLEKLPPTAAGVDAEYVIDNTNPGFYADGEWKSSSVSKGYVGVDYLAGEPGSGEKTATWNLNIIKQYDVFARWTSHSNRGTNVKYVIHHLNDQDLLTKTVVEVDQRQFGGKWFKLGTFRMSTLTGRVTVSDNSDGYVIADALMFKEVEEALTYDADNDGVFDAWELENGLDPTNALDAEVDTDKDGLTNLQEFLALTNPLDADSDGDGLTDGYEVSAGFDPMTADSDQDADGDGYTNYQEYLAGTDSRDPQSVLPDNAVLVTWKPPTTRTDGSVLAPEEIEYYELQYVKALPADMSAGEVISDDGSTDFVVYGPNVSKSTSTSGYLGDYYTVLPAGAGESVAIWHINDIAIGGEYLLSALWTSHPNRAKNATYILEYLNDSGNVEKITFSVDQTSGGGQWQKLGSFIPYSSEITITLSNEADGYVIADAVKLKASSSMIKETVRIDSNSEESYVVSGLSEGTWSIQIRAVDSNGQSSEFSEEKVVTID</sequence>
<dbReference type="InterPro" id="IPR011992">
    <property type="entry name" value="EF-hand-dom_pair"/>
</dbReference>
<keyword evidence="4" id="KW-0106">Calcium</keyword>
<keyword evidence="3" id="KW-0732">Signal</keyword>
<feature type="domain" description="Golvesin/Xly CBD-like" evidence="5">
    <location>
        <begin position="44"/>
        <end position="172"/>
    </location>
</feature>
<evidence type="ECO:0000256" key="2">
    <source>
        <dbReference type="ARBA" id="ARBA00022525"/>
    </source>
</evidence>
<evidence type="ECO:0000313" key="6">
    <source>
        <dbReference type="EMBL" id="PSF04847.1"/>
    </source>
</evidence>
<gene>
    <name evidence="6" type="ORF">C7H09_17635</name>
</gene>
<dbReference type="InterPro" id="IPR033803">
    <property type="entry name" value="CBD-like_Golvesin-Xly"/>
</dbReference>
<dbReference type="Proteomes" id="UP000239866">
    <property type="component" value="Unassembled WGS sequence"/>
</dbReference>
<reference evidence="6 7" key="1">
    <citation type="submission" date="2018-03" db="EMBL/GenBank/DDBJ databases">
        <title>Marinobacter brunus sp. nov., a marine bacterium of Gamma-proteobacteria isolated from the surface seawater of the South China Sea.</title>
        <authorList>
            <person name="Cheng H."/>
            <person name="Wu Y.-H."/>
            <person name="Xamxidin M."/>
            <person name="Xu X.-W."/>
        </authorList>
    </citation>
    <scope>NUCLEOTIDE SEQUENCE [LARGE SCALE GENOMIC DNA]</scope>
    <source>
        <strain evidence="6 7">NH169-3</strain>
    </source>
</reference>